<accession>A0A417XUY4</accession>
<dbReference type="PANTHER" id="PTHR36451">
    <property type="entry name" value="PAPS-DEPENDENT SULFOTRANSFERASE STF3"/>
    <property type="match status" value="1"/>
</dbReference>
<dbReference type="EMBL" id="QXGH01000037">
    <property type="protein sequence ID" value="RHW23987.1"/>
    <property type="molecule type" value="Genomic_DNA"/>
</dbReference>
<proteinExistence type="predicted"/>
<dbReference type="Gene3D" id="3.40.50.300">
    <property type="entry name" value="P-loop containing nucleotide triphosphate hydrolases"/>
    <property type="match status" value="1"/>
</dbReference>
<keyword evidence="2" id="KW-1185">Reference proteome</keyword>
<gene>
    <name evidence="1" type="ORF">D0Z08_26710</name>
</gene>
<dbReference type="InterPro" id="IPR052736">
    <property type="entry name" value="Stf3_sulfotransferase"/>
</dbReference>
<protein>
    <submittedName>
        <fullName evidence="1">Sulfotransferase</fullName>
    </submittedName>
</protein>
<dbReference type="SUPFAM" id="SSF52540">
    <property type="entry name" value="P-loop containing nucleoside triphosphate hydrolases"/>
    <property type="match status" value="1"/>
</dbReference>
<dbReference type="GO" id="GO:0016740">
    <property type="term" value="F:transferase activity"/>
    <property type="evidence" value="ECO:0007669"/>
    <property type="project" value="UniProtKB-KW"/>
</dbReference>
<dbReference type="OrthoDB" id="9777890at2"/>
<reference evidence="1 2" key="1">
    <citation type="submission" date="2018-09" db="EMBL/GenBank/DDBJ databases">
        <title>Genome sequencing of Nocardioides immobilis CCTCC AB 2017083 for comparison to Nocardioides silvaticus.</title>
        <authorList>
            <person name="Li C."/>
            <person name="Wang G."/>
        </authorList>
    </citation>
    <scope>NUCLEOTIDE SEQUENCE [LARGE SCALE GENOMIC DNA]</scope>
    <source>
        <strain evidence="1 2">CCTCC AB 2017083</strain>
    </source>
</reference>
<evidence type="ECO:0000313" key="1">
    <source>
        <dbReference type="EMBL" id="RHW23987.1"/>
    </source>
</evidence>
<dbReference type="PANTHER" id="PTHR36451:SF1">
    <property type="entry name" value="OMEGA-HYDROXY-BETA-DIHYDROMENAQUINONE-9 SULFOTRANSFERASE STF3"/>
    <property type="match status" value="1"/>
</dbReference>
<dbReference type="InterPro" id="IPR027417">
    <property type="entry name" value="P-loop_NTPase"/>
</dbReference>
<organism evidence="1 2">
    <name type="scientific">Nocardioides immobilis</name>
    <dbReference type="NCBI Taxonomy" id="2049295"/>
    <lineage>
        <taxon>Bacteria</taxon>
        <taxon>Bacillati</taxon>
        <taxon>Actinomycetota</taxon>
        <taxon>Actinomycetes</taxon>
        <taxon>Propionibacteriales</taxon>
        <taxon>Nocardioidaceae</taxon>
        <taxon>Nocardioides</taxon>
    </lineage>
</organism>
<keyword evidence="1" id="KW-0808">Transferase</keyword>
<name>A0A417XUY4_9ACTN</name>
<comment type="caution">
    <text evidence="1">The sequence shown here is derived from an EMBL/GenBank/DDBJ whole genome shotgun (WGS) entry which is preliminary data.</text>
</comment>
<dbReference type="Proteomes" id="UP000283644">
    <property type="component" value="Unassembled WGS sequence"/>
</dbReference>
<dbReference type="AlphaFoldDB" id="A0A417XUY4"/>
<evidence type="ECO:0000313" key="2">
    <source>
        <dbReference type="Proteomes" id="UP000283644"/>
    </source>
</evidence>
<dbReference type="Pfam" id="PF13469">
    <property type="entry name" value="Sulfotransfer_3"/>
    <property type="match status" value="1"/>
</dbReference>
<dbReference type="RefSeq" id="WP_118928338.1">
    <property type="nucleotide sequence ID" value="NZ_QXGH01000037.1"/>
</dbReference>
<sequence length="390" mass="43833">MSTVILPPEPDVPDLLAAAQAAAGLYEFGTDWVRASLDNVVRLLNEDTSLSPEHRAAAHRQLVDVLAGRLRLVADRGRHPGIDREKIEAPIIVMGFGRSGTTFLHSLIAEDPQNRAPRYWEVARPSPPPATAGPDDPRIGAGHRDVEDWLAGLPGFITQHPYWDQGGLALMECESFFVYNLSHHYPVQQSKIPFGTRWAVDVDETTRYEFHRSFLQHLQYGGPPRRWALKGVDHQYHLTGLRAVYPDARLVWAHRDPVQVMGSLLEVTLQLTRGTGGDSADRTALARAWVDRYRSRLDRALANPLAADPRICHVRYPDLTADPVGTVHGIYRHFGLEVSNDHETRMSHWLADPANRSDRHGKWTYALAEHGVDPAWISALFADYRARFDV</sequence>